<evidence type="ECO:0000256" key="1">
    <source>
        <dbReference type="SAM" id="MobiDB-lite"/>
    </source>
</evidence>
<dbReference type="PIRSF" id="PIRSF028704">
    <property type="entry name" value="UPC028704"/>
    <property type="match status" value="1"/>
</dbReference>
<dbReference type="RefSeq" id="WP_207258216.1">
    <property type="nucleotide sequence ID" value="NZ_JAFMPP010000010.1"/>
</dbReference>
<reference evidence="3" key="1">
    <citation type="submission" date="2021-03" db="EMBL/GenBank/DDBJ databases">
        <title>Whole genome sequence of Jiella sp. CQZ9-1.</title>
        <authorList>
            <person name="Tuo L."/>
        </authorList>
    </citation>
    <scope>NUCLEOTIDE SEQUENCE</scope>
    <source>
        <strain evidence="3">CQZ9-1</strain>
    </source>
</reference>
<proteinExistence type="predicted"/>
<dbReference type="InterPro" id="IPR014550">
    <property type="entry name" value="UCP028704_OpgC"/>
</dbReference>
<dbReference type="AlphaFoldDB" id="A0A939JXJ8"/>
<feature type="transmembrane region" description="Helical" evidence="2">
    <location>
        <begin position="162"/>
        <end position="180"/>
    </location>
</feature>
<feature type="transmembrane region" description="Helical" evidence="2">
    <location>
        <begin position="267"/>
        <end position="285"/>
    </location>
</feature>
<name>A0A939JXJ8_9HYPH</name>
<dbReference type="EMBL" id="JAFMPP010000010">
    <property type="protein sequence ID" value="MBO0663441.1"/>
    <property type="molecule type" value="Genomic_DNA"/>
</dbReference>
<feature type="transmembrane region" description="Helical" evidence="2">
    <location>
        <begin position="225"/>
        <end position="247"/>
    </location>
</feature>
<comment type="caution">
    <text evidence="3">The sequence shown here is derived from an EMBL/GenBank/DDBJ whole genome shotgun (WGS) entry which is preliminary data.</text>
</comment>
<keyword evidence="2" id="KW-1133">Transmembrane helix</keyword>
<dbReference type="Pfam" id="PF10129">
    <property type="entry name" value="OpgC_C"/>
    <property type="match status" value="1"/>
</dbReference>
<feature type="transmembrane region" description="Helical" evidence="2">
    <location>
        <begin position="305"/>
        <end position="324"/>
    </location>
</feature>
<feature type="transmembrane region" description="Helical" evidence="2">
    <location>
        <begin position="330"/>
        <end position="348"/>
    </location>
</feature>
<protein>
    <submittedName>
        <fullName evidence="3">OpgC domain-containing protein</fullName>
    </submittedName>
</protein>
<gene>
    <name evidence="3" type="primary">opgC</name>
    <name evidence="3" type="ORF">J1C48_12705</name>
</gene>
<evidence type="ECO:0000256" key="2">
    <source>
        <dbReference type="SAM" id="Phobius"/>
    </source>
</evidence>
<keyword evidence="2" id="KW-0812">Transmembrane</keyword>
<sequence length="397" mass="42997">MSRIRENRIDLVRGISLLLIFVDHCNLTFSGLLQHSRGFSDAAELFVTMAGMSAALAYHPAQGPAAPLAIAKRTFKRAFKLYRVHLALLAILAAFVYTLRFPHRQELVAQWALEPLFAPSVQIGIDVVLLRYLPAGLDILPLYVVLVAAIPLFFVAIDRSPWLALAASAALWLAAGLFHLNLTNLAEPKGVWFFNPFSWQLVFVCGLIAGLRLRHGQTPFPFSRPLFVAALVFCLAAIPANLIVHVGKLADSGPLHLLVSKTSEGPLRLINALAIAYVVFNLDILKRLSPDGILRPLFATGRNSLPVFLTGIVLADITTAAVVANASLPLALELTIVALGCAIQLMLATSRDRSARQAFGRWAGSLVVASDPLPDYDEPASANETADIRHAARNTPS</sequence>
<feature type="transmembrane region" description="Helical" evidence="2">
    <location>
        <begin position="192"/>
        <end position="213"/>
    </location>
</feature>
<dbReference type="Proteomes" id="UP000664122">
    <property type="component" value="Unassembled WGS sequence"/>
</dbReference>
<evidence type="ECO:0000313" key="4">
    <source>
        <dbReference type="Proteomes" id="UP000664122"/>
    </source>
</evidence>
<accession>A0A939JXJ8</accession>
<dbReference type="PANTHER" id="PTHR38592:SF3">
    <property type="entry name" value="BLL4819 PROTEIN"/>
    <property type="match status" value="1"/>
</dbReference>
<feature type="transmembrane region" description="Helical" evidence="2">
    <location>
        <begin position="139"/>
        <end position="157"/>
    </location>
</feature>
<organism evidence="3 4">
    <name type="scientific">Jiella flava</name>
    <dbReference type="NCBI Taxonomy" id="2816857"/>
    <lineage>
        <taxon>Bacteria</taxon>
        <taxon>Pseudomonadati</taxon>
        <taxon>Pseudomonadota</taxon>
        <taxon>Alphaproteobacteria</taxon>
        <taxon>Hyphomicrobiales</taxon>
        <taxon>Aurantimonadaceae</taxon>
        <taxon>Jiella</taxon>
    </lineage>
</organism>
<feature type="transmembrane region" description="Helical" evidence="2">
    <location>
        <begin position="81"/>
        <end position="99"/>
    </location>
</feature>
<keyword evidence="4" id="KW-1185">Reference proteome</keyword>
<feature type="region of interest" description="Disordered" evidence="1">
    <location>
        <begin position="371"/>
        <end position="397"/>
    </location>
</feature>
<dbReference type="PANTHER" id="PTHR38592">
    <property type="entry name" value="BLL4819 PROTEIN"/>
    <property type="match status" value="1"/>
</dbReference>
<keyword evidence="2" id="KW-0472">Membrane</keyword>
<evidence type="ECO:0000313" key="3">
    <source>
        <dbReference type="EMBL" id="MBO0663441.1"/>
    </source>
</evidence>